<evidence type="ECO:0000256" key="1">
    <source>
        <dbReference type="ARBA" id="ARBA00000448"/>
    </source>
</evidence>
<dbReference type="InterPro" id="IPR036962">
    <property type="entry name" value="Glyco_hydro_3_N_sf"/>
</dbReference>
<dbReference type="InterPro" id="IPR050288">
    <property type="entry name" value="Cellulose_deg_GH3"/>
</dbReference>
<dbReference type="InterPro" id="IPR017853">
    <property type="entry name" value="GH"/>
</dbReference>
<sequence>MGATWNKDLMSKVGKGLGMEAKLKNAGVLLGPTINIHRHPYGNDTCALPRFTTFVHSFADRTTGGRTFESFSEDAILSGELAVALVKGARLNPFSSSATDYLRDACSSDSVESTYDVSVDVRNVSRIDAKETAQVYVDGVLKAFSKVRVPVGNIVQVSLELDKDAFSEWNSDLKS</sequence>
<evidence type="ECO:0000256" key="2">
    <source>
        <dbReference type="ARBA" id="ARBA00004987"/>
    </source>
</evidence>
<evidence type="ECO:0000256" key="5">
    <source>
        <dbReference type="ARBA" id="ARBA00022801"/>
    </source>
</evidence>
<dbReference type="Proteomes" id="UP000233524">
    <property type="component" value="Unassembled WGS sequence"/>
</dbReference>
<protein>
    <recommendedName>
        <fullName evidence="4">beta-glucosidase</fullName>
        <ecNumber evidence="4">3.2.1.21</ecNumber>
    </recommendedName>
</protein>
<dbReference type="GO" id="GO:0009251">
    <property type="term" value="P:glucan catabolic process"/>
    <property type="evidence" value="ECO:0007669"/>
    <property type="project" value="TreeGrafter"/>
</dbReference>
<evidence type="ECO:0000256" key="7">
    <source>
        <dbReference type="ARBA" id="ARBA00023295"/>
    </source>
</evidence>
<evidence type="ECO:0000256" key="6">
    <source>
        <dbReference type="ARBA" id="ARBA00023180"/>
    </source>
</evidence>
<dbReference type="OrthoDB" id="4702902at2759"/>
<reference evidence="8 9" key="1">
    <citation type="journal article" date="2017" name="G3 (Bethesda)">
        <title>First Draft Genome Sequence of the Pathogenic Fungus Lomentospora prolificans (Formerly Scedosporium prolificans).</title>
        <authorList>
            <person name="Luo R."/>
            <person name="Zimin A."/>
            <person name="Workman R."/>
            <person name="Fan Y."/>
            <person name="Pertea G."/>
            <person name="Grossman N."/>
            <person name="Wear M.P."/>
            <person name="Jia B."/>
            <person name="Miller H."/>
            <person name="Casadevall A."/>
            <person name="Timp W."/>
            <person name="Zhang S.X."/>
            <person name="Salzberg S.L."/>
        </authorList>
    </citation>
    <scope>NUCLEOTIDE SEQUENCE [LARGE SCALE GENOMIC DNA]</scope>
    <source>
        <strain evidence="8 9">JHH-5317</strain>
    </source>
</reference>
<dbReference type="STRING" id="41688.A0A2N3N6P1"/>
<comment type="caution">
    <text evidence="8">The sequence shown here is derived from an EMBL/GenBank/DDBJ whole genome shotgun (WGS) entry which is preliminary data.</text>
</comment>
<keyword evidence="7" id="KW-0326">Glycosidase</keyword>
<evidence type="ECO:0000313" key="8">
    <source>
        <dbReference type="EMBL" id="PKS08098.1"/>
    </source>
</evidence>
<comment type="similarity">
    <text evidence="3">Belongs to the glycosyl hydrolase 3 family.</text>
</comment>
<dbReference type="EC" id="3.2.1.21" evidence="4"/>
<keyword evidence="9" id="KW-1185">Reference proteome</keyword>
<accession>A0A2N3N6P1</accession>
<dbReference type="AlphaFoldDB" id="A0A2N3N6P1"/>
<comment type="catalytic activity">
    <reaction evidence="1">
        <text>Hydrolysis of terminal, non-reducing beta-D-glucosyl residues with release of beta-D-glucose.</text>
        <dbReference type="EC" id="3.2.1.21"/>
    </reaction>
</comment>
<comment type="pathway">
    <text evidence="2">Glycan metabolism; cellulose degradation.</text>
</comment>
<dbReference type="InParanoid" id="A0A2N3N6P1"/>
<dbReference type="PANTHER" id="PTHR42715">
    <property type="entry name" value="BETA-GLUCOSIDASE"/>
    <property type="match status" value="1"/>
</dbReference>
<name>A0A2N3N6P1_9PEZI</name>
<gene>
    <name evidence="8" type="ORF">jhhlp_005373</name>
</gene>
<evidence type="ECO:0000256" key="3">
    <source>
        <dbReference type="ARBA" id="ARBA00005336"/>
    </source>
</evidence>
<dbReference type="VEuPathDB" id="FungiDB:jhhlp_005373"/>
<proteinExistence type="inferred from homology"/>
<dbReference type="EMBL" id="NLAX01000700">
    <property type="protein sequence ID" value="PKS08098.1"/>
    <property type="molecule type" value="Genomic_DNA"/>
</dbReference>
<dbReference type="GO" id="GO:0008422">
    <property type="term" value="F:beta-glucosidase activity"/>
    <property type="evidence" value="ECO:0007669"/>
    <property type="project" value="UniProtKB-EC"/>
</dbReference>
<keyword evidence="6" id="KW-0325">Glycoprotein</keyword>
<evidence type="ECO:0000313" key="9">
    <source>
        <dbReference type="Proteomes" id="UP000233524"/>
    </source>
</evidence>
<dbReference type="PANTHER" id="PTHR42715:SF3">
    <property type="entry name" value="BETA-GLUCOSIDASE B-RELATED"/>
    <property type="match status" value="1"/>
</dbReference>
<evidence type="ECO:0000256" key="4">
    <source>
        <dbReference type="ARBA" id="ARBA00012744"/>
    </source>
</evidence>
<keyword evidence="5" id="KW-0378">Hydrolase</keyword>
<dbReference type="Gene3D" id="2.60.40.10">
    <property type="entry name" value="Immunoglobulins"/>
    <property type="match status" value="1"/>
</dbReference>
<organism evidence="8 9">
    <name type="scientific">Lomentospora prolificans</name>
    <dbReference type="NCBI Taxonomy" id="41688"/>
    <lineage>
        <taxon>Eukaryota</taxon>
        <taxon>Fungi</taxon>
        <taxon>Dikarya</taxon>
        <taxon>Ascomycota</taxon>
        <taxon>Pezizomycotina</taxon>
        <taxon>Sordariomycetes</taxon>
        <taxon>Hypocreomycetidae</taxon>
        <taxon>Microascales</taxon>
        <taxon>Microascaceae</taxon>
        <taxon>Lomentospora</taxon>
    </lineage>
</organism>
<dbReference type="Gene3D" id="3.20.20.300">
    <property type="entry name" value="Glycoside hydrolase, family 3, N-terminal domain"/>
    <property type="match status" value="1"/>
</dbReference>
<dbReference type="SUPFAM" id="SSF51445">
    <property type="entry name" value="(Trans)glycosidases"/>
    <property type="match status" value="1"/>
</dbReference>
<dbReference type="InterPro" id="IPR013783">
    <property type="entry name" value="Ig-like_fold"/>
</dbReference>